<dbReference type="InterPro" id="IPR000073">
    <property type="entry name" value="AB_hydrolase_1"/>
</dbReference>
<gene>
    <name evidence="2" type="ORF">KTQ36_00635</name>
</gene>
<evidence type="ECO:0000259" key="1">
    <source>
        <dbReference type="Pfam" id="PF00561"/>
    </source>
</evidence>
<evidence type="ECO:0000313" key="2">
    <source>
        <dbReference type="EMBL" id="MBW0143803.1"/>
    </source>
</evidence>
<feature type="domain" description="AB hydrolase-1" evidence="1">
    <location>
        <begin position="99"/>
        <end position="141"/>
    </location>
</feature>
<keyword evidence="2" id="KW-0378">Hydrolase</keyword>
<name>A0ABS6V2L2_9SPHN</name>
<evidence type="ECO:0000313" key="3">
    <source>
        <dbReference type="Proteomes" id="UP000698028"/>
    </source>
</evidence>
<accession>A0ABS6V2L2</accession>
<proteinExistence type="predicted"/>
<dbReference type="Pfam" id="PF00561">
    <property type="entry name" value="Abhydrolase_1"/>
    <property type="match status" value="1"/>
</dbReference>
<dbReference type="Proteomes" id="UP000698028">
    <property type="component" value="Unassembled WGS sequence"/>
</dbReference>
<reference evidence="2 3" key="1">
    <citation type="submission" date="2021-07" db="EMBL/GenBank/DDBJ databases">
        <title>The draft genome sequence of Sphingomicrobium sp. B8.</title>
        <authorList>
            <person name="Mu L."/>
        </authorList>
    </citation>
    <scope>NUCLEOTIDE SEQUENCE [LARGE SCALE GENOMIC DNA]</scope>
    <source>
        <strain evidence="2 3">B8</strain>
    </source>
</reference>
<comment type="caution">
    <text evidence="2">The sequence shown here is derived from an EMBL/GenBank/DDBJ whole genome shotgun (WGS) entry which is preliminary data.</text>
</comment>
<protein>
    <submittedName>
        <fullName evidence="2">Alpha/beta hydrolase</fullName>
    </submittedName>
</protein>
<dbReference type="GO" id="GO:0016787">
    <property type="term" value="F:hydrolase activity"/>
    <property type="evidence" value="ECO:0007669"/>
    <property type="project" value="UniProtKB-KW"/>
</dbReference>
<dbReference type="RefSeq" id="WP_218631863.1">
    <property type="nucleotide sequence ID" value="NZ_JAHVAH010000001.1"/>
</dbReference>
<organism evidence="2 3">
    <name type="scientific">Sphingomicrobium clamense</name>
    <dbReference type="NCBI Taxonomy" id="2851013"/>
    <lineage>
        <taxon>Bacteria</taxon>
        <taxon>Pseudomonadati</taxon>
        <taxon>Pseudomonadota</taxon>
        <taxon>Alphaproteobacteria</taxon>
        <taxon>Sphingomonadales</taxon>
        <taxon>Sphingomonadaceae</taxon>
        <taxon>Sphingomicrobium</taxon>
    </lineage>
</organism>
<dbReference type="EMBL" id="JAHVAH010000001">
    <property type="protein sequence ID" value="MBW0143803.1"/>
    <property type="molecule type" value="Genomic_DNA"/>
</dbReference>
<keyword evidence="3" id="KW-1185">Reference proteome</keyword>
<sequence>MPTPDREVDPGDVAPSMWWRARLVAWQMPRLLARLGHLDPRGPEEGPPALVIPGFLASDRSTMELRRAFARSGWRAHPWGMGVNRGARPETLDLLSERLDAIEDDRKVLIVGWSLGGLFARALAHHRPDRVRAVVTLASPFSGDLKTNTNVRHLYERIAGHDVNQPPFPPGEGKPPVPSLAFWSREDGIVAPNAARGSKDEVDRAIEIDTHHIGVVLYRPALSQVCHQVRGFVEECEGCCPIHGSKPN</sequence>